<dbReference type="Proteomes" id="UP000078560">
    <property type="component" value="Unassembled WGS sequence"/>
</dbReference>
<evidence type="ECO:0000313" key="3">
    <source>
        <dbReference type="Proteomes" id="UP000078560"/>
    </source>
</evidence>
<dbReference type="Pfam" id="PF05795">
    <property type="entry name" value="Plasmodium_Vir"/>
    <property type="match status" value="1"/>
</dbReference>
<sequence>MGEYEYDYVSQFPSNKMIFDTYINTQGSIQDYYCERITWIDGVNITKYEEICKYFVKSLIYIHNNSVVEANDSFLDITEELCEYINYWLNYELRNIIRCPYNALNFYHDIKQNNYGVPQLEKCKKNIKNFDDTTFINIGVLYKLYYNLDKYLNPFSDDKLKQCNYANECSKLYNEKKTQCNSNSRSSFCKELIVFKDLYNIAVAKEDTCPDLKKNLLPPRTDSSNLGSQELEESDTPLGETLVDRGNELKDYVPPGSFSLGFNIIISVSIFLFISFLLFIFYKFTSFGSLLCLRMRQKKTFCDDMYEESQQMQLGESKNKRADMNNKEYYMLHNSISTS</sequence>
<dbReference type="AlphaFoldDB" id="A0A1A8WID4"/>
<accession>A0A1A8WID4</accession>
<evidence type="ECO:0000313" key="2">
    <source>
        <dbReference type="EMBL" id="SBS91885.1"/>
    </source>
</evidence>
<feature type="transmembrane region" description="Helical" evidence="1">
    <location>
        <begin position="260"/>
        <end position="282"/>
    </location>
</feature>
<name>A0A1A8WID4_PLAOA</name>
<evidence type="ECO:0000256" key="1">
    <source>
        <dbReference type="SAM" id="Phobius"/>
    </source>
</evidence>
<gene>
    <name evidence="2" type="ORF">POVCU2_0070640</name>
</gene>
<reference evidence="3" key="1">
    <citation type="submission" date="2016-05" db="EMBL/GenBank/DDBJ databases">
        <authorList>
            <person name="Naeem Raeece"/>
        </authorList>
    </citation>
    <scope>NUCLEOTIDE SEQUENCE [LARGE SCALE GENOMIC DNA]</scope>
</reference>
<keyword evidence="1" id="KW-1133">Transmembrane helix</keyword>
<dbReference type="EMBL" id="FLQU01001179">
    <property type="protein sequence ID" value="SBS91885.1"/>
    <property type="molecule type" value="Genomic_DNA"/>
</dbReference>
<dbReference type="InterPro" id="IPR008780">
    <property type="entry name" value="Plasmodium_Vir"/>
</dbReference>
<organism evidence="2 3">
    <name type="scientific">Plasmodium ovale curtisi</name>
    <dbReference type="NCBI Taxonomy" id="864141"/>
    <lineage>
        <taxon>Eukaryota</taxon>
        <taxon>Sar</taxon>
        <taxon>Alveolata</taxon>
        <taxon>Apicomplexa</taxon>
        <taxon>Aconoidasida</taxon>
        <taxon>Haemosporida</taxon>
        <taxon>Plasmodiidae</taxon>
        <taxon>Plasmodium</taxon>
        <taxon>Plasmodium (Plasmodium)</taxon>
    </lineage>
</organism>
<keyword evidence="1" id="KW-0812">Transmembrane</keyword>
<keyword evidence="1" id="KW-0472">Membrane</keyword>
<proteinExistence type="predicted"/>
<protein>
    <submittedName>
        <fullName evidence="2">PIR Superfamily Protein</fullName>
    </submittedName>
</protein>
<dbReference type="VEuPathDB" id="PlasmoDB:PocGH01_00075200"/>